<name>A0A5D4NMK1_9BACI</name>
<dbReference type="InterPro" id="IPR036465">
    <property type="entry name" value="vWFA_dom_sf"/>
</dbReference>
<dbReference type="EMBL" id="VTEI01000015">
    <property type="protein sequence ID" value="TYS14162.1"/>
    <property type="molecule type" value="Genomic_DNA"/>
</dbReference>
<evidence type="ECO:0000313" key="2">
    <source>
        <dbReference type="Proteomes" id="UP000322267"/>
    </source>
</evidence>
<sequence length="195" mass="22018">MNKNLTEVVFLLDRSGSMAGLESDTIGGFNGFVKRQEQLDGKTVITTVLFDDDYEVLWQGKPAETVELTEKEYYVRGCTAMLDAIGKTIVEVGHRLFQTPEGERPGKVIFAITTDGHENASVEFSYEKINEMIRHQQEIYNWEFIFMGANIDVAQEADNIGILAANAYEFEASEDGVEKMYSKMCEEVSQMRGKK</sequence>
<dbReference type="OrthoDB" id="9790144at2"/>
<proteinExistence type="predicted"/>
<organism evidence="1 2">
    <name type="scientific">Rossellomorea vietnamensis</name>
    <dbReference type="NCBI Taxonomy" id="218284"/>
    <lineage>
        <taxon>Bacteria</taxon>
        <taxon>Bacillati</taxon>
        <taxon>Bacillota</taxon>
        <taxon>Bacilli</taxon>
        <taxon>Bacillales</taxon>
        <taxon>Bacillaceae</taxon>
        <taxon>Rossellomorea</taxon>
    </lineage>
</organism>
<gene>
    <name evidence="1" type="ORF">FZC78_19620</name>
</gene>
<protein>
    <submittedName>
        <fullName evidence="1">VWA domain-containing protein</fullName>
    </submittedName>
</protein>
<dbReference type="Gene3D" id="3.40.50.410">
    <property type="entry name" value="von Willebrand factor, type A domain"/>
    <property type="match status" value="1"/>
</dbReference>
<dbReference type="AlphaFoldDB" id="A0A5D4NMK1"/>
<accession>A0A5D4NMK1</accession>
<dbReference type="Proteomes" id="UP000322267">
    <property type="component" value="Unassembled WGS sequence"/>
</dbReference>
<reference evidence="1 2" key="1">
    <citation type="submission" date="2019-08" db="EMBL/GenBank/DDBJ databases">
        <title>Bacillus genomes from the desert of Cuatro Cienegas, Coahuila.</title>
        <authorList>
            <person name="Olmedo-Alvarez G."/>
        </authorList>
    </citation>
    <scope>NUCLEOTIDE SEQUENCE [LARGE SCALE GENOMIC DNA]</scope>
    <source>
        <strain evidence="1 2">CH34_1T</strain>
    </source>
</reference>
<evidence type="ECO:0000313" key="1">
    <source>
        <dbReference type="EMBL" id="TYS14162.1"/>
    </source>
</evidence>
<dbReference type="SUPFAM" id="SSF53300">
    <property type="entry name" value="vWA-like"/>
    <property type="match status" value="1"/>
</dbReference>
<comment type="caution">
    <text evidence="1">The sequence shown here is derived from an EMBL/GenBank/DDBJ whole genome shotgun (WGS) entry which is preliminary data.</text>
</comment>
<dbReference type="CDD" id="cd00198">
    <property type="entry name" value="vWFA"/>
    <property type="match status" value="1"/>
</dbReference>